<name>A0A2N9HN55_FAGSY</name>
<gene>
    <name evidence="2" type="ORF">FSB_LOCUS41055</name>
</gene>
<dbReference type="PANTHER" id="PTHR33067">
    <property type="entry name" value="RNA-DIRECTED DNA POLYMERASE-RELATED"/>
    <property type="match status" value="1"/>
</dbReference>
<sequence>MRTPYVHVRAFEKVIGNFYAQNVIETAKLRLFPFSLKDKAKGWLYTLKPRFKDSYNFCPTHGYDTWRLKEPEDTMDYLDEIAENSNTWNGPSPLNITDRNRSSATTSGGSIFKLREEDNLSANISLLTKEIETLKLKGSRGVNSVYREEPMEACRICQEIDHTTSDCKSLSQFLNVSEEQSEQNQTFETMFTRMDEEIEKGIPKAKEKSKETQAEKDESGTPKVKEVEKCPIPTPFPQALRLPKNLDVTVEILEHLHQVKVNLPLLHIIKQMPAYAKVIKDLCTVKRKHHLKKTAFFTEQVSAIIQHKVPPKYKDPGCPTISYTIGEYLVERALLDLGASINLLSFTVYQQIGLGYLNPTSITLQLADRSIWTSKGMVEDVLIKIENFYYPVDFIILDIEPTLHPDNSIPIILGRPFLTTANALINCKNGRMKITFGFMTAELNIFNVM</sequence>
<dbReference type="InterPro" id="IPR021109">
    <property type="entry name" value="Peptidase_aspartic_dom_sf"/>
</dbReference>
<dbReference type="SUPFAM" id="SSF50630">
    <property type="entry name" value="Acid proteases"/>
    <property type="match status" value="1"/>
</dbReference>
<accession>A0A2N9HN55</accession>
<dbReference type="PANTHER" id="PTHR33067:SF32">
    <property type="entry name" value="ASPARTIC PEPTIDASE DDI1-TYPE DOMAIN-CONTAINING PROTEIN"/>
    <property type="match status" value="1"/>
</dbReference>
<dbReference type="EMBL" id="OIVN01003724">
    <property type="protein sequence ID" value="SPD13173.1"/>
    <property type="molecule type" value="Genomic_DNA"/>
</dbReference>
<feature type="region of interest" description="Disordered" evidence="1">
    <location>
        <begin position="201"/>
        <end position="228"/>
    </location>
</feature>
<organism evidence="2">
    <name type="scientific">Fagus sylvatica</name>
    <name type="common">Beechnut</name>
    <dbReference type="NCBI Taxonomy" id="28930"/>
    <lineage>
        <taxon>Eukaryota</taxon>
        <taxon>Viridiplantae</taxon>
        <taxon>Streptophyta</taxon>
        <taxon>Embryophyta</taxon>
        <taxon>Tracheophyta</taxon>
        <taxon>Spermatophyta</taxon>
        <taxon>Magnoliopsida</taxon>
        <taxon>eudicotyledons</taxon>
        <taxon>Gunneridae</taxon>
        <taxon>Pentapetalae</taxon>
        <taxon>rosids</taxon>
        <taxon>fabids</taxon>
        <taxon>Fagales</taxon>
        <taxon>Fagaceae</taxon>
        <taxon>Fagus</taxon>
    </lineage>
</organism>
<evidence type="ECO:0000313" key="2">
    <source>
        <dbReference type="EMBL" id="SPD13173.1"/>
    </source>
</evidence>
<dbReference type="AlphaFoldDB" id="A0A2N9HN55"/>
<reference evidence="2" key="1">
    <citation type="submission" date="2018-02" db="EMBL/GenBank/DDBJ databases">
        <authorList>
            <person name="Cohen D.B."/>
            <person name="Kent A.D."/>
        </authorList>
    </citation>
    <scope>NUCLEOTIDE SEQUENCE</scope>
</reference>
<evidence type="ECO:0008006" key="3">
    <source>
        <dbReference type="Google" id="ProtNLM"/>
    </source>
</evidence>
<proteinExistence type="predicted"/>
<evidence type="ECO:0000256" key="1">
    <source>
        <dbReference type="SAM" id="MobiDB-lite"/>
    </source>
</evidence>
<protein>
    <recommendedName>
        <fullName evidence="3">Retrotransposon gag domain-containing protein</fullName>
    </recommendedName>
</protein>
<dbReference type="Gene3D" id="2.40.70.10">
    <property type="entry name" value="Acid Proteases"/>
    <property type="match status" value="1"/>
</dbReference>
<dbReference type="CDD" id="cd00303">
    <property type="entry name" value="retropepsin_like"/>
    <property type="match status" value="1"/>
</dbReference>